<dbReference type="PANTHER" id="PTHR47396:SF1">
    <property type="entry name" value="ATP-DEPENDENT HELICASE IRC3-RELATED"/>
    <property type="match status" value="1"/>
</dbReference>
<dbReference type="EMBL" id="JTFC01000008">
    <property type="protein sequence ID" value="RUS58054.1"/>
    <property type="molecule type" value="Genomic_DNA"/>
</dbReference>
<accession>A0A433RXN6</accession>
<dbReference type="InterPro" id="IPR001650">
    <property type="entry name" value="Helicase_C-like"/>
</dbReference>
<dbReference type="SMART" id="SM00490">
    <property type="entry name" value="HELICc"/>
    <property type="match status" value="1"/>
</dbReference>
<dbReference type="Pfam" id="PF00271">
    <property type="entry name" value="Helicase_C"/>
    <property type="match status" value="1"/>
</dbReference>
<evidence type="ECO:0000259" key="1">
    <source>
        <dbReference type="PROSITE" id="PS51192"/>
    </source>
</evidence>
<dbReference type="SMART" id="SM00487">
    <property type="entry name" value="DEXDc"/>
    <property type="match status" value="1"/>
</dbReference>
<reference evidence="3 4" key="1">
    <citation type="submission" date="2014-11" db="EMBL/GenBank/DDBJ databases">
        <title>Genome sequence and analysis of novel Kurthia sp.</title>
        <authorList>
            <person name="Lawson J.N."/>
            <person name="Gonzalez J.E."/>
            <person name="Rinauldi L."/>
            <person name="Xuan Z."/>
            <person name="Firman A."/>
            <person name="Shaddox L."/>
            <person name="Trudeau A."/>
            <person name="Shah S."/>
            <person name="Reiman D."/>
        </authorList>
    </citation>
    <scope>NUCLEOTIDE SEQUENCE [LARGE SCALE GENOMIC DNA]</scope>
    <source>
        <strain evidence="3 4">3B1D</strain>
    </source>
</reference>
<dbReference type="GO" id="GO:0005524">
    <property type="term" value="F:ATP binding"/>
    <property type="evidence" value="ECO:0007669"/>
    <property type="project" value="InterPro"/>
</dbReference>
<dbReference type="Pfam" id="PF04851">
    <property type="entry name" value="ResIII"/>
    <property type="match status" value="1"/>
</dbReference>
<dbReference type="InterPro" id="IPR006935">
    <property type="entry name" value="Helicase/UvrB_N"/>
</dbReference>
<dbReference type="AlphaFoldDB" id="A0A433RXN6"/>
<organism evidence="3 4">
    <name type="scientific">Candidatus Kurthia intestinigallinarum</name>
    <dbReference type="NCBI Taxonomy" id="1562256"/>
    <lineage>
        <taxon>Bacteria</taxon>
        <taxon>Bacillati</taxon>
        <taxon>Bacillota</taxon>
        <taxon>Bacilli</taxon>
        <taxon>Bacillales</taxon>
        <taxon>Caryophanaceae</taxon>
        <taxon>Kurthia</taxon>
    </lineage>
</organism>
<dbReference type="InterPro" id="IPR050742">
    <property type="entry name" value="Helicase_Restrict-Modif_Enz"/>
</dbReference>
<dbReference type="RefSeq" id="WP_126989391.1">
    <property type="nucleotide sequence ID" value="NZ_JTFC01000008.1"/>
</dbReference>
<dbReference type="PROSITE" id="PS51192">
    <property type="entry name" value="HELICASE_ATP_BIND_1"/>
    <property type="match status" value="1"/>
</dbReference>
<dbReference type="InterPro" id="IPR014001">
    <property type="entry name" value="Helicase_ATP-bd"/>
</dbReference>
<name>A0A433RXN6_9BACL</name>
<dbReference type="PANTHER" id="PTHR47396">
    <property type="entry name" value="TYPE I RESTRICTION ENZYME ECOKI R PROTEIN"/>
    <property type="match status" value="1"/>
</dbReference>
<dbReference type="Gene3D" id="3.40.50.300">
    <property type="entry name" value="P-loop containing nucleotide triphosphate hydrolases"/>
    <property type="match status" value="2"/>
</dbReference>
<dbReference type="OrthoDB" id="9802848at2"/>
<evidence type="ECO:0000313" key="4">
    <source>
        <dbReference type="Proteomes" id="UP000288623"/>
    </source>
</evidence>
<dbReference type="Proteomes" id="UP000288623">
    <property type="component" value="Unassembled WGS sequence"/>
</dbReference>
<dbReference type="GO" id="GO:0005829">
    <property type="term" value="C:cytosol"/>
    <property type="evidence" value="ECO:0007669"/>
    <property type="project" value="TreeGrafter"/>
</dbReference>
<dbReference type="GO" id="GO:0003677">
    <property type="term" value="F:DNA binding"/>
    <property type="evidence" value="ECO:0007669"/>
    <property type="project" value="InterPro"/>
</dbReference>
<proteinExistence type="predicted"/>
<comment type="caution">
    <text evidence="3">The sequence shown here is derived from an EMBL/GenBank/DDBJ whole genome shotgun (WGS) entry which is preliminary data.</text>
</comment>
<evidence type="ECO:0008006" key="5">
    <source>
        <dbReference type="Google" id="ProtNLM"/>
    </source>
</evidence>
<dbReference type="GO" id="GO:0016787">
    <property type="term" value="F:hydrolase activity"/>
    <property type="evidence" value="ECO:0007669"/>
    <property type="project" value="InterPro"/>
</dbReference>
<dbReference type="InterPro" id="IPR027417">
    <property type="entry name" value="P-loop_NTPase"/>
</dbReference>
<feature type="domain" description="Helicase ATP-binding" evidence="1">
    <location>
        <begin position="121"/>
        <end position="289"/>
    </location>
</feature>
<keyword evidence="4" id="KW-1185">Reference proteome</keyword>
<evidence type="ECO:0000313" key="3">
    <source>
        <dbReference type="EMBL" id="RUS58054.1"/>
    </source>
</evidence>
<feature type="domain" description="Helicase C-terminal" evidence="2">
    <location>
        <begin position="355"/>
        <end position="512"/>
    </location>
</feature>
<protein>
    <recommendedName>
        <fullName evidence="5">DEAD/DEAH box helicase</fullName>
    </recommendedName>
</protein>
<dbReference type="SUPFAM" id="SSF52540">
    <property type="entry name" value="P-loop containing nucleoside triphosphate hydrolases"/>
    <property type="match status" value="1"/>
</dbReference>
<sequence length="787" mass="90079">MQKKTIQEVIFEIKERVEKTQRKQAQLNCRTFLRKLGYKARSQRLIDDVAKEVEKQGLVFVFEKGIHSWKEIDPDGTLIWQLATTPTKQPATLQRITCGGRFREYPLYAYQLEAIKTINEAYRKYTQMRGLLVLPTGGGKTTTAVEWVLPHLLKGKQVLWLAHRHELLEQAYHAIVTAAQFQPSDLPAISYRIISGKHAHSKTLSTEQLVIASKDSLVAHPENLARWAQEQDVIVIVDEAHHAVATTYQQVIEQVRKAATTMQVLGLTATPFRTDEEEKGALKRLFTHDIIFKRDLKTLIAAGMLAEPIFLDLKTDVTVGKEMTTVQKQVIERFDTLPDQIVTQLVKNQRRNHLIVSEYVRNAKKYRKTIIFAINQAHALTLHTLMQQQGVKCGVVISQQAQKNAAVINAFRAGELDVLINVNILTEGADFPDVQTVFLARPTTSSILMTQMIGRALRGKAAGGTQQAYIVSFVDDWMEHITWANSQRLVEGPDRLNEAMAHNRVATTRMISAPLIEKITAELAKSFDASRMTHVTFSESVPIGMLAFSYLLPDAEVQVEILVYDHLKEGFHQMRKELSLVCAAYPLTDYPEERVLRAIARELEVRCFTGNYQAPTIERHDLVAIIRRYIQTKQFPPLFYFTERQEVDLTALATNILSQDMGPKKKADFLQHYWHEHKFTQIYFNYNEYYFRHCVDGELLRIELAPHRLEDVSLKVWRKEQPALYRRIVADLFRQARVKGGYKCEKTGIVSADKKDFVLAYRTPLSKGGKTNLQNLQLISKKLTFPR</sequence>
<gene>
    <name evidence="3" type="ORF">QI30_02590</name>
</gene>
<evidence type="ECO:0000259" key="2">
    <source>
        <dbReference type="PROSITE" id="PS51194"/>
    </source>
</evidence>
<dbReference type="PROSITE" id="PS51194">
    <property type="entry name" value="HELICASE_CTER"/>
    <property type="match status" value="1"/>
</dbReference>